<dbReference type="OrthoDB" id="3256306at2759"/>
<accession>A0A4Y7Q1Y2</accession>
<dbReference type="VEuPathDB" id="FungiDB:BD410DRAFT_357725"/>
<evidence type="ECO:0000313" key="2">
    <source>
        <dbReference type="Proteomes" id="UP000294933"/>
    </source>
</evidence>
<dbReference type="AlphaFoldDB" id="A0A4Y7Q1Y2"/>
<keyword evidence="2" id="KW-1185">Reference proteome</keyword>
<reference evidence="1 2" key="1">
    <citation type="submission" date="2018-06" db="EMBL/GenBank/DDBJ databases">
        <title>A transcriptomic atlas of mushroom development highlights an independent origin of complex multicellularity.</title>
        <authorList>
            <consortium name="DOE Joint Genome Institute"/>
            <person name="Krizsan K."/>
            <person name="Almasi E."/>
            <person name="Merenyi Z."/>
            <person name="Sahu N."/>
            <person name="Viragh M."/>
            <person name="Koszo T."/>
            <person name="Mondo S."/>
            <person name="Kiss B."/>
            <person name="Balint B."/>
            <person name="Kues U."/>
            <person name="Barry K."/>
            <person name="Hegedus J.C."/>
            <person name="Henrissat B."/>
            <person name="Johnson J."/>
            <person name="Lipzen A."/>
            <person name="Ohm R."/>
            <person name="Nagy I."/>
            <person name="Pangilinan J."/>
            <person name="Yan J."/>
            <person name="Xiong Y."/>
            <person name="Grigoriev I.V."/>
            <person name="Hibbett D.S."/>
            <person name="Nagy L.G."/>
        </authorList>
    </citation>
    <scope>NUCLEOTIDE SEQUENCE [LARGE SCALE GENOMIC DNA]</scope>
    <source>
        <strain evidence="1 2">SZMC22713</strain>
    </source>
</reference>
<protein>
    <submittedName>
        <fullName evidence="1">Uncharacterized protein</fullName>
    </submittedName>
</protein>
<dbReference type="EMBL" id="ML170185">
    <property type="protein sequence ID" value="TDL20800.1"/>
    <property type="molecule type" value="Genomic_DNA"/>
</dbReference>
<evidence type="ECO:0000313" key="1">
    <source>
        <dbReference type="EMBL" id="TDL20800.1"/>
    </source>
</evidence>
<dbReference type="Proteomes" id="UP000294933">
    <property type="component" value="Unassembled WGS sequence"/>
</dbReference>
<proteinExistence type="predicted"/>
<sequence length="327" mass="35858">MSKSFVSLEARKPRRPKNQAVLPLRTRARRAGTANVDISSGARLPGVETVLTPAGRVPKSKVHFVPKGARVHRTTDSIQIIGADGKVIHSTPVSKPNSTHISTPAVVTTEDITSGWNAYTWCESDPDDWPITNFSTAWAVPDAPSTYDDQGIFIGNILSTDDSTAMLEPTLQYGESAAGGGEYWSIASWYFDGDEAYYSTLVEVSSGTLLTGIMQLTDFDEDYDWDTDTTTITFYWNCTFSGYPDTSYDISTTEEFIYALEGLETYDCTQDSDLPSGTTKMESIYLQAGFYCPSLSWNTQDDATDDIDVEVVTDGSVNGEVDISYPT</sequence>
<organism evidence="1 2">
    <name type="scientific">Rickenella mellea</name>
    <dbReference type="NCBI Taxonomy" id="50990"/>
    <lineage>
        <taxon>Eukaryota</taxon>
        <taxon>Fungi</taxon>
        <taxon>Dikarya</taxon>
        <taxon>Basidiomycota</taxon>
        <taxon>Agaricomycotina</taxon>
        <taxon>Agaricomycetes</taxon>
        <taxon>Hymenochaetales</taxon>
        <taxon>Rickenellaceae</taxon>
        <taxon>Rickenella</taxon>
    </lineage>
</organism>
<name>A0A4Y7Q1Y2_9AGAM</name>
<gene>
    <name evidence="1" type="ORF">BD410DRAFT_357725</name>
</gene>